<evidence type="ECO:0000256" key="4">
    <source>
        <dbReference type="ARBA" id="ARBA00022771"/>
    </source>
</evidence>
<keyword evidence="2 9" id="KW-0812">Transmembrane</keyword>
<dbReference type="PANTHER" id="PTHR14402">
    <property type="entry name" value="RECEPTOR TRANSPORTING PROTEIN"/>
    <property type="match status" value="1"/>
</dbReference>
<keyword evidence="6 9" id="KW-1133">Transmembrane helix</keyword>
<dbReference type="SMART" id="SM01328">
    <property type="entry name" value="zf-3CxxC"/>
    <property type="match status" value="1"/>
</dbReference>
<dbReference type="KEGG" id="bbel:109467799"/>
<evidence type="ECO:0000313" key="12">
    <source>
        <dbReference type="RefSeq" id="XP_019621409.1"/>
    </source>
</evidence>
<evidence type="ECO:0000256" key="7">
    <source>
        <dbReference type="ARBA" id="ARBA00023136"/>
    </source>
</evidence>
<keyword evidence="3" id="KW-0479">Metal-binding</keyword>
<dbReference type="OrthoDB" id="8121437at2759"/>
<dbReference type="GO" id="GO:0051205">
    <property type="term" value="P:protein insertion into membrane"/>
    <property type="evidence" value="ECO:0007669"/>
    <property type="project" value="TreeGrafter"/>
</dbReference>
<dbReference type="GeneID" id="109467799"/>
<evidence type="ECO:0000256" key="6">
    <source>
        <dbReference type="ARBA" id="ARBA00022989"/>
    </source>
</evidence>
<dbReference type="Proteomes" id="UP000515135">
    <property type="component" value="Unplaced"/>
</dbReference>
<feature type="transmembrane region" description="Helical" evidence="9">
    <location>
        <begin position="12"/>
        <end position="31"/>
    </location>
</feature>
<dbReference type="GO" id="GO:0031849">
    <property type="term" value="F:olfactory receptor binding"/>
    <property type="evidence" value="ECO:0007669"/>
    <property type="project" value="TreeGrafter"/>
</dbReference>
<dbReference type="GO" id="GO:0006612">
    <property type="term" value="P:protein targeting to membrane"/>
    <property type="evidence" value="ECO:0007669"/>
    <property type="project" value="TreeGrafter"/>
</dbReference>
<evidence type="ECO:0000256" key="2">
    <source>
        <dbReference type="ARBA" id="ARBA00022692"/>
    </source>
</evidence>
<evidence type="ECO:0000256" key="9">
    <source>
        <dbReference type="SAM" id="Phobius"/>
    </source>
</evidence>
<reference evidence="12" key="1">
    <citation type="submission" date="2025-08" db="UniProtKB">
        <authorList>
            <consortium name="RefSeq"/>
        </authorList>
    </citation>
    <scope>IDENTIFICATION</scope>
    <source>
        <tissue evidence="12">Gonad</tissue>
    </source>
</reference>
<keyword evidence="11" id="KW-1185">Reference proteome</keyword>
<feature type="region of interest" description="Disordered" evidence="8">
    <location>
        <begin position="86"/>
        <end position="114"/>
    </location>
</feature>
<sequence length="286" mass="32367">MSSGTALREYVAVGAAAAAALCAYGLWNLIFGEKPDPPKRSWADRDAYWDDYMTGGYIKDNHDPCDNYYVTGPVYVKKVTSTPAQKQLTTGKAAGASQPSKVKGKKKTAKGGGDRLPTEWREVFESEICAAFAEEWTLTKVRTLPNINEARVDQWKQFTDKAKVKFQCRHCRASWTSLKGQVIFHYRLVKPRNYKGEVKMFLPGQACKACNKSRTCEPEAPKWYRDEMVKVIQNLRNKIYEKYYPGGEHYSKRLNTSQRTGNMTSSHEAALCEACQLGVCGRMKRD</sequence>
<gene>
    <name evidence="12" type="primary">LOC109467799</name>
</gene>
<dbReference type="InterPro" id="IPR026096">
    <property type="entry name" value="R-trans_p"/>
</dbReference>
<evidence type="ECO:0000256" key="8">
    <source>
        <dbReference type="SAM" id="MobiDB-lite"/>
    </source>
</evidence>
<keyword evidence="5" id="KW-0862">Zinc</keyword>
<feature type="domain" description="3CxxC-type" evidence="10">
    <location>
        <begin position="161"/>
        <end position="278"/>
    </location>
</feature>
<proteinExistence type="predicted"/>
<accession>A0A6P4YHK5</accession>
<evidence type="ECO:0000313" key="11">
    <source>
        <dbReference type="Proteomes" id="UP000515135"/>
    </source>
</evidence>
<dbReference type="GO" id="GO:0016020">
    <property type="term" value="C:membrane"/>
    <property type="evidence" value="ECO:0007669"/>
    <property type="project" value="UniProtKB-SubCell"/>
</dbReference>
<dbReference type="InterPro" id="IPR027377">
    <property type="entry name" value="ZAR1/RTP1-5-like_Znf-3CxxC"/>
</dbReference>
<dbReference type="Pfam" id="PF13695">
    <property type="entry name" value="Zn_ribbon_3CxxC"/>
    <property type="match status" value="1"/>
</dbReference>
<dbReference type="RefSeq" id="XP_019621409.1">
    <property type="nucleotide sequence ID" value="XM_019765850.1"/>
</dbReference>
<organism evidence="11 12">
    <name type="scientific">Branchiostoma belcheri</name>
    <name type="common">Amphioxus</name>
    <dbReference type="NCBI Taxonomy" id="7741"/>
    <lineage>
        <taxon>Eukaryota</taxon>
        <taxon>Metazoa</taxon>
        <taxon>Chordata</taxon>
        <taxon>Cephalochordata</taxon>
        <taxon>Leptocardii</taxon>
        <taxon>Amphioxiformes</taxon>
        <taxon>Branchiostomatidae</taxon>
        <taxon>Branchiostoma</taxon>
    </lineage>
</organism>
<keyword evidence="7 9" id="KW-0472">Membrane</keyword>
<dbReference type="AlphaFoldDB" id="A0A6P4YHK5"/>
<keyword evidence="4" id="KW-0863">Zinc-finger</keyword>
<evidence type="ECO:0000256" key="3">
    <source>
        <dbReference type="ARBA" id="ARBA00022723"/>
    </source>
</evidence>
<name>A0A6P4YHK5_BRABE</name>
<evidence type="ECO:0000256" key="1">
    <source>
        <dbReference type="ARBA" id="ARBA00004167"/>
    </source>
</evidence>
<dbReference type="PANTHER" id="PTHR14402:SF10">
    <property type="entry name" value="3CXXC-TYPE DOMAIN-CONTAINING PROTEIN"/>
    <property type="match status" value="1"/>
</dbReference>
<comment type="subcellular location">
    <subcellularLocation>
        <location evidence="1">Membrane</location>
        <topology evidence="1">Single-pass membrane protein</topology>
    </subcellularLocation>
</comment>
<protein>
    <submittedName>
        <fullName evidence="12">Receptor-transporting protein 4-like</fullName>
    </submittedName>
</protein>
<evidence type="ECO:0000259" key="10">
    <source>
        <dbReference type="SMART" id="SM01328"/>
    </source>
</evidence>
<evidence type="ECO:0000256" key="5">
    <source>
        <dbReference type="ARBA" id="ARBA00022833"/>
    </source>
</evidence>
<dbReference type="GO" id="GO:0008270">
    <property type="term" value="F:zinc ion binding"/>
    <property type="evidence" value="ECO:0007669"/>
    <property type="project" value="UniProtKB-KW"/>
</dbReference>